<comment type="caution">
    <text evidence="2">The sequence shown here is derived from an EMBL/GenBank/DDBJ whole genome shotgun (WGS) entry which is preliminary data.</text>
</comment>
<feature type="compositionally biased region" description="Low complexity" evidence="1">
    <location>
        <begin position="146"/>
        <end position="165"/>
    </location>
</feature>
<evidence type="ECO:0000313" key="2">
    <source>
        <dbReference type="EMBL" id="KAG0252154.1"/>
    </source>
</evidence>
<organism evidence="2 3">
    <name type="scientific">Mortierella polycephala</name>
    <dbReference type="NCBI Taxonomy" id="41804"/>
    <lineage>
        <taxon>Eukaryota</taxon>
        <taxon>Fungi</taxon>
        <taxon>Fungi incertae sedis</taxon>
        <taxon>Mucoromycota</taxon>
        <taxon>Mortierellomycotina</taxon>
        <taxon>Mortierellomycetes</taxon>
        <taxon>Mortierellales</taxon>
        <taxon>Mortierellaceae</taxon>
        <taxon>Mortierella</taxon>
    </lineage>
</organism>
<reference evidence="2" key="1">
    <citation type="journal article" date="2020" name="Fungal Divers.">
        <title>Resolving the Mortierellaceae phylogeny through synthesis of multi-gene phylogenetics and phylogenomics.</title>
        <authorList>
            <person name="Vandepol N."/>
            <person name="Liber J."/>
            <person name="Desiro A."/>
            <person name="Na H."/>
            <person name="Kennedy M."/>
            <person name="Barry K."/>
            <person name="Grigoriev I.V."/>
            <person name="Miller A.N."/>
            <person name="O'Donnell K."/>
            <person name="Stajich J.E."/>
            <person name="Bonito G."/>
        </authorList>
    </citation>
    <scope>NUCLEOTIDE SEQUENCE</scope>
    <source>
        <strain evidence="2">KOD948</strain>
    </source>
</reference>
<proteinExistence type="predicted"/>
<protein>
    <submittedName>
        <fullName evidence="2">Uncharacterized protein</fullName>
    </submittedName>
</protein>
<evidence type="ECO:0000313" key="3">
    <source>
        <dbReference type="Proteomes" id="UP000726737"/>
    </source>
</evidence>
<feature type="region of interest" description="Disordered" evidence="1">
    <location>
        <begin position="407"/>
        <end position="463"/>
    </location>
</feature>
<feature type="compositionally biased region" description="Low complexity" evidence="1">
    <location>
        <begin position="38"/>
        <end position="55"/>
    </location>
</feature>
<dbReference type="AlphaFoldDB" id="A0A9P6PSX1"/>
<name>A0A9P6PSX1_9FUNG</name>
<evidence type="ECO:0000256" key="1">
    <source>
        <dbReference type="SAM" id="MobiDB-lite"/>
    </source>
</evidence>
<dbReference type="OrthoDB" id="436852at2759"/>
<feature type="compositionally biased region" description="Polar residues" evidence="1">
    <location>
        <begin position="99"/>
        <end position="127"/>
    </location>
</feature>
<feature type="compositionally biased region" description="Low complexity" evidence="1">
    <location>
        <begin position="80"/>
        <end position="91"/>
    </location>
</feature>
<feature type="compositionally biased region" description="Basic and acidic residues" evidence="1">
    <location>
        <begin position="451"/>
        <end position="463"/>
    </location>
</feature>
<feature type="region of interest" description="Disordered" evidence="1">
    <location>
        <begin position="33"/>
        <end position="173"/>
    </location>
</feature>
<gene>
    <name evidence="2" type="ORF">BG011_007175</name>
</gene>
<sequence>MTQNTSLFNAESFDATQALNLMQATIASALQVSDTSFQQQPSSHQQSQQPQQQQHVMMEDDTADPPSPPAISSDDMDMEPSLSDDTPSPSSVMSAPRQDAQTQCDTPSGYSPTESSTSHESFMSTLSEDVDHHGGNLPFFMDDHQQQQQKHSNDGQQQQQQSQHTQGKEGFSCQKDVDKVNTLLFDGQVMEMNNTKASGPCVCGSDEDVGFMSVTATAATTTTAAVAAAKGAAPRSRKHPIAKTGWKHITLRHDTVLRQHWDTLIRPRLLNSQIQELNLIGEISTPVTIDALNLHLFTSLRILRLEDIQTYTVYRLASKLPWLIVFEAHRIKGSSESWDWRPFMGLKNVQELVLWRNEKPSQTFSLSQDLALEEGADDVYPIVEGAAIPGEQQQLWGGFVQSSASPSIGLESGSGSGSGSSDIEDDDIASAHSHQSQTARFLETGEEEDKDKDKDKGKDENDF</sequence>
<dbReference type="EMBL" id="JAAAJA010000541">
    <property type="protein sequence ID" value="KAG0252154.1"/>
    <property type="molecule type" value="Genomic_DNA"/>
</dbReference>
<keyword evidence="3" id="KW-1185">Reference proteome</keyword>
<accession>A0A9P6PSX1</accession>
<dbReference type="Proteomes" id="UP000726737">
    <property type="component" value="Unassembled WGS sequence"/>
</dbReference>